<dbReference type="Gene3D" id="1.10.10.1460">
    <property type="match status" value="1"/>
</dbReference>
<feature type="compositionally biased region" description="Polar residues" evidence="1">
    <location>
        <begin position="120"/>
        <end position="129"/>
    </location>
</feature>
<name>A0ABP1FRM8_9CHLO</name>
<dbReference type="SUPFAM" id="SSF64496">
    <property type="entry name" value="DNA-binding domain of intron-encoded endonucleases"/>
    <property type="match status" value="1"/>
</dbReference>
<feature type="domain" description="Nuclease associated modular" evidence="2">
    <location>
        <begin position="226"/>
        <end position="242"/>
    </location>
</feature>
<evidence type="ECO:0000313" key="4">
    <source>
        <dbReference type="Proteomes" id="UP001497392"/>
    </source>
</evidence>
<feature type="compositionally biased region" description="Low complexity" evidence="1">
    <location>
        <begin position="572"/>
        <end position="591"/>
    </location>
</feature>
<feature type="region of interest" description="Disordered" evidence="1">
    <location>
        <begin position="514"/>
        <end position="591"/>
    </location>
</feature>
<feature type="compositionally biased region" description="Gly residues" evidence="1">
    <location>
        <begin position="269"/>
        <end position="282"/>
    </location>
</feature>
<protein>
    <submittedName>
        <fullName evidence="3">G4984 protein</fullName>
    </submittedName>
</protein>
<reference evidence="3 4" key="1">
    <citation type="submission" date="2024-06" db="EMBL/GenBank/DDBJ databases">
        <authorList>
            <person name="Kraege A."/>
            <person name="Thomma B."/>
        </authorList>
    </citation>
    <scope>NUCLEOTIDE SEQUENCE [LARGE SCALE GENOMIC DNA]</scope>
</reference>
<accession>A0ABP1FRM8</accession>
<evidence type="ECO:0000313" key="3">
    <source>
        <dbReference type="EMBL" id="CAL5222593.1"/>
    </source>
</evidence>
<feature type="region of interest" description="Disordered" evidence="1">
    <location>
        <begin position="415"/>
        <end position="485"/>
    </location>
</feature>
<feature type="domain" description="Nuclease associated modular" evidence="2">
    <location>
        <begin position="192"/>
        <end position="208"/>
    </location>
</feature>
<feature type="region of interest" description="Disordered" evidence="1">
    <location>
        <begin position="116"/>
        <end position="164"/>
    </location>
</feature>
<proteinExistence type="predicted"/>
<keyword evidence="4" id="KW-1185">Reference proteome</keyword>
<dbReference type="Proteomes" id="UP001497392">
    <property type="component" value="Unassembled WGS sequence"/>
</dbReference>
<dbReference type="EMBL" id="CAXHTA020000007">
    <property type="protein sequence ID" value="CAL5222593.1"/>
    <property type="molecule type" value="Genomic_DNA"/>
</dbReference>
<feature type="compositionally biased region" description="Low complexity" evidence="1">
    <location>
        <begin position="514"/>
        <end position="541"/>
    </location>
</feature>
<feature type="compositionally biased region" description="Polar residues" evidence="1">
    <location>
        <begin position="448"/>
        <end position="461"/>
    </location>
</feature>
<gene>
    <name evidence="3" type="primary">g4984</name>
    <name evidence="3" type="ORF">VP750_LOCUS4252</name>
</gene>
<feature type="region of interest" description="Disordered" evidence="1">
    <location>
        <begin position="257"/>
        <end position="287"/>
    </location>
</feature>
<evidence type="ECO:0000256" key="1">
    <source>
        <dbReference type="SAM" id="MobiDB-lite"/>
    </source>
</evidence>
<feature type="domain" description="Nuclease associated modular" evidence="2">
    <location>
        <begin position="133"/>
        <end position="149"/>
    </location>
</feature>
<dbReference type="InterPro" id="IPR003611">
    <property type="entry name" value="NUMOD3"/>
</dbReference>
<dbReference type="Pfam" id="PF07460">
    <property type="entry name" value="NUMOD3"/>
    <property type="match status" value="3"/>
</dbReference>
<feature type="compositionally biased region" description="Low complexity" evidence="1">
    <location>
        <begin position="420"/>
        <end position="433"/>
    </location>
</feature>
<dbReference type="SMART" id="SM00496">
    <property type="entry name" value="IENR2"/>
    <property type="match status" value="4"/>
</dbReference>
<sequence>MHICGQGRGSLSLLAQNVSGVHRSQAPSSGRRKEPKPCNALKAANTTVAWAPKASEITDAYNSSSTSLADVAEELLRSDRRSPKHENSSPSAGRLQEQLALQLEIALKAQENFEEKVKSETQSSTQGRSPWNKGKKMSPATKQKISNAQKKRWRESPTLRASMESKLKGSVPWNKGKKLSLETRLRMSLARKGYNQSKTTRRKISKAHTNLPVAPETSAKVASALSGRLLTQEHKDAIAASQRRRLTATSILRAVEDVHSQQHASSPGSGAGRRMSGGGASGSGRQLQSTVLGGYKAELREFRALQEELQPWTDAFKEQHSRKPTLADVQATRIPWLINTYKQYVLMRERLLNDTQQLRTKLQHSIPESSFPERNIQAFQHRMNANSSGAPNGKDAAARMASALEYKRKSVVASGTAPTAQASNASLSSNAGNPDDSLELQAAAAAASMQSNDLQSATGSTYEGESAESSEVSEKLARLSQSTPPRVASAISAAVQYRKAKAAKTAAAARAAAAAAAAAASSSAGKGAPSESSSATATTESKAPLASRSNGLTSATSNGAAASDLFQEDGLPDSTPADTPTAANPTSSGQN</sequence>
<feature type="compositionally biased region" description="Polar residues" evidence="1">
    <location>
        <begin position="547"/>
        <end position="560"/>
    </location>
</feature>
<evidence type="ECO:0000259" key="2">
    <source>
        <dbReference type="SMART" id="SM00496"/>
    </source>
</evidence>
<organism evidence="3 4">
    <name type="scientific">Coccomyxa viridis</name>
    <dbReference type="NCBI Taxonomy" id="1274662"/>
    <lineage>
        <taxon>Eukaryota</taxon>
        <taxon>Viridiplantae</taxon>
        <taxon>Chlorophyta</taxon>
        <taxon>core chlorophytes</taxon>
        <taxon>Trebouxiophyceae</taxon>
        <taxon>Trebouxiophyceae incertae sedis</taxon>
        <taxon>Coccomyxaceae</taxon>
        <taxon>Coccomyxa</taxon>
    </lineage>
</organism>
<feature type="domain" description="Nuclease associated modular" evidence="2">
    <location>
        <begin position="175"/>
        <end position="191"/>
    </location>
</feature>
<comment type="caution">
    <text evidence="3">The sequence shown here is derived from an EMBL/GenBank/DDBJ whole genome shotgun (WGS) entry which is preliminary data.</text>
</comment>